<protein>
    <recommendedName>
        <fullName evidence="2">PDZ domain-containing protein</fullName>
    </recommendedName>
</protein>
<dbReference type="Pfam" id="PF00595">
    <property type="entry name" value="PDZ"/>
    <property type="match status" value="1"/>
</dbReference>
<comment type="caution">
    <text evidence="3">The sequence shown here is derived from an EMBL/GenBank/DDBJ whole genome shotgun (WGS) entry which is preliminary data.</text>
</comment>
<dbReference type="Proteomes" id="UP001295423">
    <property type="component" value="Unassembled WGS sequence"/>
</dbReference>
<proteinExistence type="predicted"/>
<feature type="compositionally biased region" description="Basic and acidic residues" evidence="1">
    <location>
        <begin position="211"/>
        <end position="221"/>
    </location>
</feature>
<dbReference type="InterPro" id="IPR036034">
    <property type="entry name" value="PDZ_sf"/>
</dbReference>
<dbReference type="Gene3D" id="2.30.42.10">
    <property type="match status" value="2"/>
</dbReference>
<dbReference type="PROSITE" id="PS50106">
    <property type="entry name" value="PDZ"/>
    <property type="match status" value="1"/>
</dbReference>
<feature type="compositionally biased region" description="Polar residues" evidence="1">
    <location>
        <begin position="260"/>
        <end position="271"/>
    </location>
</feature>
<dbReference type="SUPFAM" id="SSF50156">
    <property type="entry name" value="PDZ domain-like"/>
    <property type="match status" value="2"/>
</dbReference>
<keyword evidence="4" id="KW-1185">Reference proteome</keyword>
<feature type="region of interest" description="Disordered" evidence="1">
    <location>
        <begin position="204"/>
        <end position="291"/>
    </location>
</feature>
<evidence type="ECO:0000259" key="2">
    <source>
        <dbReference type="PROSITE" id="PS50106"/>
    </source>
</evidence>
<dbReference type="SMART" id="SM00228">
    <property type="entry name" value="PDZ"/>
    <property type="match status" value="2"/>
</dbReference>
<name>A0AAD2FEL6_9STRA</name>
<gene>
    <name evidence="3" type="ORF">CYCCA115_LOCUS4502</name>
</gene>
<feature type="compositionally biased region" description="Basic and acidic residues" evidence="1">
    <location>
        <begin position="250"/>
        <end position="259"/>
    </location>
</feature>
<dbReference type="EMBL" id="CAKOGP040000446">
    <property type="protein sequence ID" value="CAJ1935165.1"/>
    <property type="molecule type" value="Genomic_DNA"/>
</dbReference>
<reference evidence="3" key="1">
    <citation type="submission" date="2023-08" db="EMBL/GenBank/DDBJ databases">
        <authorList>
            <person name="Audoor S."/>
            <person name="Bilcke G."/>
        </authorList>
    </citation>
    <scope>NUCLEOTIDE SEQUENCE</scope>
</reference>
<feature type="domain" description="PDZ" evidence="2">
    <location>
        <begin position="105"/>
        <end position="186"/>
    </location>
</feature>
<evidence type="ECO:0000313" key="4">
    <source>
        <dbReference type="Proteomes" id="UP001295423"/>
    </source>
</evidence>
<organism evidence="3 4">
    <name type="scientific">Cylindrotheca closterium</name>
    <dbReference type="NCBI Taxonomy" id="2856"/>
    <lineage>
        <taxon>Eukaryota</taxon>
        <taxon>Sar</taxon>
        <taxon>Stramenopiles</taxon>
        <taxon>Ochrophyta</taxon>
        <taxon>Bacillariophyta</taxon>
        <taxon>Bacillariophyceae</taxon>
        <taxon>Bacillariophycidae</taxon>
        <taxon>Bacillariales</taxon>
        <taxon>Bacillariaceae</taxon>
        <taxon>Cylindrotheca</taxon>
    </lineage>
</organism>
<accession>A0AAD2FEL6</accession>
<dbReference type="AlphaFoldDB" id="A0AAD2FEL6"/>
<dbReference type="InterPro" id="IPR001478">
    <property type="entry name" value="PDZ"/>
</dbReference>
<evidence type="ECO:0000256" key="1">
    <source>
        <dbReference type="SAM" id="MobiDB-lite"/>
    </source>
</evidence>
<evidence type="ECO:0000313" key="3">
    <source>
        <dbReference type="EMBL" id="CAJ1935165.1"/>
    </source>
</evidence>
<sequence>MGFLRRSKKNECQQHGSVVEAVVRKKSEKVKYGIVFHRSKPNIPTTIESIRSKCLFTRKGLLPGMYVLEVNGQDATWKTPKDCARLLKSAPVGSNVSIKAAIPKTIRVKRDSEENSWGFSIKNSTKREGIFIDNVAPKSIMASSGLEHGMLIIKINGKTFPNEIKDAALALRASGNSIEITLVQLEAQLDFDLDDISTATDIQQEAGDEMEPGKQEEEKATGGDIIEGSGEKNESSSHPRISTAEALEYSGDKVKETSKQKQTTAVLQTVTENRDDVTNAPTSKVEPSTAREPPMVQEFDIDMDDFSFAESESKIPIQKDENSPSGWFFRNSKKEEECFDLDDQFPERYTKNNNPLFQSVLPPSRKQSRTSEVVSQVMQLRKLRKPIPKSSIATVQSPVDDEKLNRRAIIFGLKKEAAVPTVQRFDPKTRRPRFFRGASILSLKSRSSKVTKEERLGEQNGHNSSTSVQSLFDILLSFQDTLCATLVSGPTQDSTAVANDTKSRKRTVIPVRKAKAENPREIEEQVLEL</sequence>